<keyword evidence="4" id="KW-0067">ATP-binding</keyword>
<keyword evidence="9" id="KW-1185">Reference proteome</keyword>
<evidence type="ECO:0000313" key="8">
    <source>
        <dbReference type="EMBL" id="NNG36962.1"/>
    </source>
</evidence>
<keyword evidence="2 8" id="KW-0436">Ligase</keyword>
<dbReference type="InterPro" id="IPR045851">
    <property type="entry name" value="AMP-bd_C_sf"/>
</dbReference>
<dbReference type="PANTHER" id="PTHR42921">
    <property type="entry name" value="ACETOACETYL-COA SYNTHETASE"/>
    <property type="match status" value="1"/>
</dbReference>
<dbReference type="InterPro" id="IPR042099">
    <property type="entry name" value="ANL_N_sf"/>
</dbReference>
<evidence type="ECO:0000256" key="1">
    <source>
        <dbReference type="ARBA" id="ARBA00006432"/>
    </source>
</evidence>
<dbReference type="Gene3D" id="3.40.50.12780">
    <property type="entry name" value="N-terminal domain of ligase-like"/>
    <property type="match status" value="1"/>
</dbReference>
<dbReference type="Pfam" id="PF16177">
    <property type="entry name" value="ACAS_N"/>
    <property type="match status" value="1"/>
</dbReference>
<organism evidence="8 9">
    <name type="scientific">Nakamurella aerolata</name>
    <dbReference type="NCBI Taxonomy" id="1656892"/>
    <lineage>
        <taxon>Bacteria</taxon>
        <taxon>Bacillati</taxon>
        <taxon>Actinomycetota</taxon>
        <taxon>Actinomycetes</taxon>
        <taxon>Nakamurellales</taxon>
        <taxon>Nakamurellaceae</taxon>
        <taxon>Nakamurella</taxon>
    </lineage>
</organism>
<comment type="caution">
    <text evidence="8">The sequence shown here is derived from an EMBL/GenBank/DDBJ whole genome shotgun (WGS) entry which is preliminary data.</text>
</comment>
<comment type="similarity">
    <text evidence="1">Belongs to the ATP-dependent AMP-binding enzyme family.</text>
</comment>
<dbReference type="AlphaFoldDB" id="A0A849AJG8"/>
<dbReference type="PROSITE" id="PS00455">
    <property type="entry name" value="AMP_BINDING"/>
    <property type="match status" value="1"/>
</dbReference>
<evidence type="ECO:0000259" key="7">
    <source>
        <dbReference type="Pfam" id="PF16177"/>
    </source>
</evidence>
<dbReference type="Pfam" id="PF13193">
    <property type="entry name" value="AMP-binding_C"/>
    <property type="match status" value="1"/>
</dbReference>
<dbReference type="EC" id="6.2.1.16" evidence="8"/>
<dbReference type="GO" id="GO:0006629">
    <property type="term" value="P:lipid metabolic process"/>
    <property type="evidence" value="ECO:0007669"/>
    <property type="project" value="InterPro"/>
</dbReference>
<feature type="domain" description="AMP-binding enzyme C-terminal" evidence="6">
    <location>
        <begin position="583"/>
        <end position="655"/>
    </location>
</feature>
<dbReference type="InterPro" id="IPR025110">
    <property type="entry name" value="AMP-bd_C"/>
</dbReference>
<evidence type="ECO:0000256" key="3">
    <source>
        <dbReference type="ARBA" id="ARBA00022741"/>
    </source>
</evidence>
<dbReference type="Proteomes" id="UP000562984">
    <property type="component" value="Unassembled WGS sequence"/>
</dbReference>
<proteinExistence type="inferred from homology"/>
<dbReference type="InterPro" id="IPR000873">
    <property type="entry name" value="AMP-dep_synth/lig_dom"/>
</dbReference>
<dbReference type="Gene3D" id="3.30.300.30">
    <property type="match status" value="1"/>
</dbReference>
<dbReference type="NCBIfam" id="TIGR01217">
    <property type="entry name" value="ac_ac_CoA_syn"/>
    <property type="match status" value="1"/>
</dbReference>
<evidence type="ECO:0000313" key="9">
    <source>
        <dbReference type="Proteomes" id="UP000562984"/>
    </source>
</evidence>
<dbReference type="InterPro" id="IPR032387">
    <property type="entry name" value="ACAS_N"/>
</dbReference>
<dbReference type="SUPFAM" id="SSF56801">
    <property type="entry name" value="Acetyl-CoA synthetase-like"/>
    <property type="match status" value="1"/>
</dbReference>
<gene>
    <name evidence="8" type="ORF">HKD39_14840</name>
</gene>
<reference evidence="8 9" key="1">
    <citation type="submission" date="2020-05" db="EMBL/GenBank/DDBJ databases">
        <title>Nakamurella sp. DB0629 isolated from air conditioner.</title>
        <authorList>
            <person name="Kim D.H."/>
            <person name="Kim D.-U."/>
        </authorList>
    </citation>
    <scope>NUCLEOTIDE SEQUENCE [LARGE SCALE GENOMIC DNA]</scope>
    <source>
        <strain evidence="8 9">DB0629</strain>
    </source>
</reference>
<dbReference type="GO" id="GO:0005524">
    <property type="term" value="F:ATP binding"/>
    <property type="evidence" value="ECO:0007669"/>
    <property type="project" value="UniProtKB-KW"/>
</dbReference>
<evidence type="ECO:0000256" key="2">
    <source>
        <dbReference type="ARBA" id="ARBA00022598"/>
    </source>
</evidence>
<dbReference type="Pfam" id="PF00501">
    <property type="entry name" value="AMP-binding"/>
    <property type="match status" value="1"/>
</dbReference>
<feature type="domain" description="Acetyl-coenzyme A synthetase N-terminal" evidence="7">
    <location>
        <begin position="59"/>
        <end position="116"/>
    </location>
</feature>
<evidence type="ECO:0000259" key="6">
    <source>
        <dbReference type="Pfam" id="PF13193"/>
    </source>
</evidence>
<protein>
    <submittedName>
        <fullName evidence="8">Acetoacetate--CoA ligase</fullName>
        <ecNumber evidence="8">6.2.1.16</ecNumber>
    </submittedName>
</protein>
<sequence length="696" mass="74438">MTNAGRPVFNAAAEKAAAGPPEVLWRPTPERAARAAISDFSGYLAERVGRDFADGADGYSQLWEYSTTELSEFWGAVADYFGVRWAQRPSQVLVRGDGAERADWFPGGRLNYAEHALSLADGRRADDVAVIVAAEPAAGDSADSATGESGTGRPGSADRSISYGELTRMVAAAQAGLRRAGVRPGDRVAALLPNGIHALVAFLATAASGAVWSSCSPDFGPGSVIDRFAQIEPTVFLAVDGYRYGGKEFRTADTVKQTRAAIAGLRQTVIVDVLGDPLPDGAISWDSFADESAAADHIDYVARDFSDPLWVLYSSGTTGLPKPIVQSVGGILLEHLKTLRLQCDIGPGDRFFWFTTTGWMMWNFLVGGLLVGSTIVLYDGNPGYPDMMALWRLAERHRVTYFGTSAPFISACRAKGLTPAAELDLTAMAALGSTGSPLTTDGFRWIAAEIGDHVQICSVSGGTDLCTAVVGAAPTVPVWLGEISCRMLGAKVQAYDEHGRPVIDEVGELVITEPMPSMPVSFWGDPDGSRLHEAYFNVFDGVWRHGDWIRITERGSCIIEGRSDATLNRGGVRMGTAEFYRVVETQPGVTDSLVIDTTGASGEGDLLLFVVLSDDAQLEQVTAQLRAAIRSELSPRHVPNRVIAVPVIPRTLNGKKVEVPVKRILAGMDVQRAVSRDALADPDGFDGFLAAIRRDA</sequence>
<keyword evidence="3" id="KW-0547">Nucleotide-binding</keyword>
<accession>A0A849AJG8</accession>
<dbReference type="InterPro" id="IPR005914">
    <property type="entry name" value="Acac_CoA_synth"/>
</dbReference>
<feature type="domain" description="AMP-dependent synthetase/ligase" evidence="5">
    <location>
        <begin position="157"/>
        <end position="514"/>
    </location>
</feature>
<dbReference type="InterPro" id="IPR020845">
    <property type="entry name" value="AMP-binding_CS"/>
</dbReference>
<evidence type="ECO:0000259" key="5">
    <source>
        <dbReference type="Pfam" id="PF00501"/>
    </source>
</evidence>
<dbReference type="GO" id="GO:0030729">
    <property type="term" value="F:acetoacetate-CoA ligase activity"/>
    <property type="evidence" value="ECO:0007669"/>
    <property type="project" value="UniProtKB-EC"/>
</dbReference>
<dbReference type="RefSeq" id="WP_171200668.1">
    <property type="nucleotide sequence ID" value="NZ_JABEND010000009.1"/>
</dbReference>
<evidence type="ECO:0000256" key="4">
    <source>
        <dbReference type="ARBA" id="ARBA00022840"/>
    </source>
</evidence>
<dbReference type="PANTHER" id="PTHR42921:SF1">
    <property type="entry name" value="ACETOACETYL-COA SYNTHETASE"/>
    <property type="match status" value="1"/>
</dbReference>
<dbReference type="EMBL" id="JABEND010000009">
    <property type="protein sequence ID" value="NNG36962.1"/>
    <property type="molecule type" value="Genomic_DNA"/>
</dbReference>
<dbReference type="NCBIfam" id="NF002937">
    <property type="entry name" value="PRK03584.1"/>
    <property type="match status" value="1"/>
</dbReference>
<name>A0A849AJG8_9ACTN</name>